<organism evidence="2 3">
    <name type="scientific">Polarella glacialis</name>
    <name type="common">Dinoflagellate</name>
    <dbReference type="NCBI Taxonomy" id="89957"/>
    <lineage>
        <taxon>Eukaryota</taxon>
        <taxon>Sar</taxon>
        <taxon>Alveolata</taxon>
        <taxon>Dinophyceae</taxon>
        <taxon>Suessiales</taxon>
        <taxon>Suessiaceae</taxon>
        <taxon>Polarella</taxon>
    </lineage>
</organism>
<feature type="compositionally biased region" description="Basic and acidic residues" evidence="1">
    <location>
        <begin position="151"/>
        <end position="169"/>
    </location>
</feature>
<feature type="region of interest" description="Disordered" evidence="1">
    <location>
        <begin position="147"/>
        <end position="263"/>
    </location>
</feature>
<dbReference type="Proteomes" id="UP000626109">
    <property type="component" value="Unassembled WGS sequence"/>
</dbReference>
<comment type="caution">
    <text evidence="2">The sequence shown here is derived from an EMBL/GenBank/DDBJ whole genome shotgun (WGS) entry which is preliminary data.</text>
</comment>
<feature type="non-terminal residue" evidence="2">
    <location>
        <position position="1"/>
    </location>
</feature>
<evidence type="ECO:0000313" key="3">
    <source>
        <dbReference type="Proteomes" id="UP000626109"/>
    </source>
</evidence>
<evidence type="ECO:0000313" key="2">
    <source>
        <dbReference type="EMBL" id="CAE8718105.1"/>
    </source>
</evidence>
<accession>A0A813KX93</accession>
<gene>
    <name evidence="2" type="ORF">PGLA2088_LOCUS39891</name>
</gene>
<dbReference type="EMBL" id="CAJNNW010033309">
    <property type="protein sequence ID" value="CAE8718105.1"/>
    <property type="molecule type" value="Genomic_DNA"/>
</dbReference>
<sequence>VGEDAALSPALVELVAFLAEEKFGEGSEEHLKALRELADACGAIGRPGLAAPVRAALARILREQCATSSCVRSPGAWAEADAQAAEEEAAQALEALAGSSLEEGDLEAAATAWAEALAFRELSVGAEGSELVASMRISLEALQQAAASKSASEDARDADSEGEERKESEEEKEQEEEQQEPEEEQQEEEQEEEEEPVAAASRPPAKSLLSLSSQPMGLRPAWAKPSPGSGSAQGSGGYGSGAAGVKHTSEKDGPQADNDAWDD</sequence>
<protein>
    <submittedName>
        <fullName evidence="2">Uncharacterized protein</fullName>
    </submittedName>
</protein>
<feature type="compositionally biased region" description="Gly residues" evidence="1">
    <location>
        <begin position="231"/>
        <end position="242"/>
    </location>
</feature>
<reference evidence="2" key="1">
    <citation type="submission" date="2021-02" db="EMBL/GenBank/DDBJ databases">
        <authorList>
            <person name="Dougan E. K."/>
            <person name="Rhodes N."/>
            <person name="Thang M."/>
            <person name="Chan C."/>
        </authorList>
    </citation>
    <scope>NUCLEOTIDE SEQUENCE</scope>
</reference>
<proteinExistence type="predicted"/>
<evidence type="ECO:0000256" key="1">
    <source>
        <dbReference type="SAM" id="MobiDB-lite"/>
    </source>
</evidence>
<name>A0A813KX93_POLGL</name>
<feature type="compositionally biased region" description="Acidic residues" evidence="1">
    <location>
        <begin position="170"/>
        <end position="196"/>
    </location>
</feature>
<dbReference type="AlphaFoldDB" id="A0A813KX93"/>